<dbReference type="PROSITE" id="PS50011">
    <property type="entry name" value="PROTEIN_KINASE_DOM"/>
    <property type="match status" value="1"/>
</dbReference>
<evidence type="ECO:0000256" key="4">
    <source>
        <dbReference type="ARBA" id="ARBA00022741"/>
    </source>
</evidence>
<evidence type="ECO:0000259" key="9">
    <source>
        <dbReference type="PROSITE" id="PS50011"/>
    </source>
</evidence>
<keyword evidence="2" id="KW-0597">Phosphoprotein</keyword>
<evidence type="ECO:0000256" key="1">
    <source>
        <dbReference type="ARBA" id="ARBA00022527"/>
    </source>
</evidence>
<sequence length="356" mass="41581">MGNCSSEELSLSELELYTPQLSQYKLLYVIGKGGFGRVWKVKCQKKFFALKEMIKSKIIEKQSIQSVMNERILLQKLNHPFLVNMRGAFQTSTHLYIVLDYMEGGDLRYHLCKQGKFTEEQTKFFVICILMALQYLHKNLVLHRDIKPENLVFDDEGYLHITDLGIARIWKPNNKNETSGTPGYMAPEVMMKSDHGVACDYFALGCLVYECLTGKRPYQGKNRRQIRELILSKQVKLHKQGLSKEVSDFVNKLLERKPIQRLGNDGPDEVMGHPWLKNVDWARHYDKLIEAPYKIVGKDNFDSKFVNQVLTISEYKDERDRNNMFQGFTYFENNDEQQVTDIDTNKQKLLLSTKYY</sequence>
<dbReference type="FunFam" id="1.10.510.10:FF:000454">
    <property type="entry name" value="Uncharacterized protein"/>
    <property type="match status" value="1"/>
</dbReference>
<dbReference type="AlphaFoldDB" id="A0A8S1KR28"/>
<dbReference type="SMART" id="SM00220">
    <property type="entry name" value="S_TKc"/>
    <property type="match status" value="1"/>
</dbReference>
<evidence type="ECO:0000256" key="8">
    <source>
        <dbReference type="RuleBase" id="RU000304"/>
    </source>
</evidence>
<keyword evidence="1 8" id="KW-0723">Serine/threonine-protein kinase</keyword>
<dbReference type="Pfam" id="PF00069">
    <property type="entry name" value="Pkinase"/>
    <property type="match status" value="1"/>
</dbReference>
<feature type="binding site" evidence="7">
    <location>
        <position position="51"/>
    </location>
    <ligand>
        <name>ATP</name>
        <dbReference type="ChEBI" id="CHEBI:30616"/>
    </ligand>
</feature>
<evidence type="ECO:0000256" key="2">
    <source>
        <dbReference type="ARBA" id="ARBA00022553"/>
    </source>
</evidence>
<comment type="similarity">
    <text evidence="8">Belongs to the protein kinase superfamily.</text>
</comment>
<dbReference type="InterPro" id="IPR000719">
    <property type="entry name" value="Prot_kinase_dom"/>
</dbReference>
<dbReference type="GO" id="GO:0005524">
    <property type="term" value="F:ATP binding"/>
    <property type="evidence" value="ECO:0007669"/>
    <property type="project" value="UniProtKB-UniRule"/>
</dbReference>
<feature type="domain" description="AGC-kinase C-terminal" evidence="10">
    <location>
        <begin position="277"/>
        <end position="340"/>
    </location>
</feature>
<dbReference type="InterPro" id="IPR008271">
    <property type="entry name" value="Ser/Thr_kinase_AS"/>
</dbReference>
<evidence type="ECO:0000313" key="12">
    <source>
        <dbReference type="Proteomes" id="UP000692954"/>
    </source>
</evidence>
<comment type="caution">
    <text evidence="11">The sequence shown here is derived from an EMBL/GenBank/DDBJ whole genome shotgun (WGS) entry which is preliminary data.</text>
</comment>
<organism evidence="11 12">
    <name type="scientific">Paramecium sonneborni</name>
    <dbReference type="NCBI Taxonomy" id="65129"/>
    <lineage>
        <taxon>Eukaryota</taxon>
        <taxon>Sar</taxon>
        <taxon>Alveolata</taxon>
        <taxon>Ciliophora</taxon>
        <taxon>Intramacronucleata</taxon>
        <taxon>Oligohymenophorea</taxon>
        <taxon>Peniculida</taxon>
        <taxon>Parameciidae</taxon>
        <taxon>Paramecium</taxon>
    </lineage>
</organism>
<evidence type="ECO:0000259" key="10">
    <source>
        <dbReference type="PROSITE" id="PS51285"/>
    </source>
</evidence>
<dbReference type="PROSITE" id="PS00108">
    <property type="entry name" value="PROTEIN_KINASE_ST"/>
    <property type="match status" value="1"/>
</dbReference>
<keyword evidence="4 7" id="KW-0547">Nucleotide-binding</keyword>
<evidence type="ECO:0000256" key="5">
    <source>
        <dbReference type="ARBA" id="ARBA00022777"/>
    </source>
</evidence>
<dbReference type="FunFam" id="3.30.200.20:FF:000819">
    <property type="entry name" value="Uncharacterized protein"/>
    <property type="match status" value="1"/>
</dbReference>
<dbReference type="PROSITE" id="PS51285">
    <property type="entry name" value="AGC_KINASE_CTER"/>
    <property type="match status" value="1"/>
</dbReference>
<dbReference type="PROSITE" id="PS00107">
    <property type="entry name" value="PROTEIN_KINASE_ATP"/>
    <property type="match status" value="1"/>
</dbReference>
<feature type="domain" description="Protein kinase" evidence="9">
    <location>
        <begin position="24"/>
        <end position="276"/>
    </location>
</feature>
<evidence type="ECO:0000313" key="11">
    <source>
        <dbReference type="EMBL" id="CAD8057889.1"/>
    </source>
</evidence>
<accession>A0A8S1KR28</accession>
<keyword evidence="12" id="KW-1185">Reference proteome</keyword>
<protein>
    <submittedName>
        <fullName evidence="11">Uncharacterized protein</fullName>
    </submittedName>
</protein>
<dbReference type="GO" id="GO:0004674">
    <property type="term" value="F:protein serine/threonine kinase activity"/>
    <property type="evidence" value="ECO:0007669"/>
    <property type="project" value="UniProtKB-KW"/>
</dbReference>
<evidence type="ECO:0000256" key="6">
    <source>
        <dbReference type="ARBA" id="ARBA00022840"/>
    </source>
</evidence>
<proteinExistence type="inferred from homology"/>
<reference evidence="11" key="1">
    <citation type="submission" date="2021-01" db="EMBL/GenBank/DDBJ databases">
        <authorList>
            <consortium name="Genoscope - CEA"/>
            <person name="William W."/>
        </authorList>
    </citation>
    <scope>NUCLEOTIDE SEQUENCE</scope>
</reference>
<dbReference type="InterPro" id="IPR017441">
    <property type="entry name" value="Protein_kinase_ATP_BS"/>
</dbReference>
<keyword evidence="3" id="KW-0808">Transferase</keyword>
<name>A0A8S1KR28_9CILI</name>
<keyword evidence="6 7" id="KW-0067">ATP-binding</keyword>
<dbReference type="Proteomes" id="UP000692954">
    <property type="component" value="Unassembled WGS sequence"/>
</dbReference>
<keyword evidence="5" id="KW-0418">Kinase</keyword>
<gene>
    <name evidence="11" type="ORF">PSON_ATCC_30995.1.T0110443</name>
</gene>
<dbReference type="InterPro" id="IPR000961">
    <property type="entry name" value="AGC-kinase_C"/>
</dbReference>
<dbReference type="PANTHER" id="PTHR24351">
    <property type="entry name" value="RIBOSOMAL PROTEIN S6 KINASE"/>
    <property type="match status" value="1"/>
</dbReference>
<evidence type="ECO:0000256" key="3">
    <source>
        <dbReference type="ARBA" id="ARBA00022679"/>
    </source>
</evidence>
<evidence type="ECO:0000256" key="7">
    <source>
        <dbReference type="PROSITE-ProRule" id="PRU10141"/>
    </source>
</evidence>
<dbReference type="OrthoDB" id="354826at2759"/>
<dbReference type="EMBL" id="CAJJDN010000011">
    <property type="protein sequence ID" value="CAD8057889.1"/>
    <property type="molecule type" value="Genomic_DNA"/>
</dbReference>